<evidence type="ECO:0000313" key="2">
    <source>
        <dbReference type="EMBL" id="KAF5915734.1"/>
    </source>
</evidence>
<accession>A0A7J7EJC9</accession>
<dbReference type="EMBL" id="JACDTQ010002758">
    <property type="protein sequence ID" value="KAF5915734.1"/>
    <property type="molecule type" value="Genomic_DNA"/>
</dbReference>
<protein>
    <submittedName>
        <fullName evidence="2">Uncharacterized protein</fullName>
    </submittedName>
</protein>
<gene>
    <name evidence="2" type="ORF">HPG69_011547</name>
</gene>
<dbReference type="AlphaFoldDB" id="A0A7J7EJC9"/>
<evidence type="ECO:0000256" key="1">
    <source>
        <dbReference type="SAM" id="MobiDB-lite"/>
    </source>
</evidence>
<comment type="caution">
    <text evidence="2">The sequence shown here is derived from an EMBL/GenBank/DDBJ whole genome shotgun (WGS) entry which is preliminary data.</text>
</comment>
<sequence length="155" mass="17055">MTEAQVLCVQLETSVSNPSPEEPWTPESQASARVGTTPYPSRENRGPRETQSSRGSQRWGCCAEAVPDQRASTLLRFGGQEGHFRGEPTEALTSQTYLQDLSQQGSVWIYRATISILSTSCSCQHRHQLLPHLELLDPPGFLGMKGPDKNVLQGC</sequence>
<organism evidence="2 3">
    <name type="scientific">Diceros bicornis minor</name>
    <name type="common">South-central black rhinoceros</name>
    <dbReference type="NCBI Taxonomy" id="77932"/>
    <lineage>
        <taxon>Eukaryota</taxon>
        <taxon>Metazoa</taxon>
        <taxon>Chordata</taxon>
        <taxon>Craniata</taxon>
        <taxon>Vertebrata</taxon>
        <taxon>Euteleostomi</taxon>
        <taxon>Mammalia</taxon>
        <taxon>Eutheria</taxon>
        <taxon>Laurasiatheria</taxon>
        <taxon>Perissodactyla</taxon>
        <taxon>Rhinocerotidae</taxon>
        <taxon>Diceros</taxon>
    </lineage>
</organism>
<name>A0A7J7EJC9_DICBM</name>
<feature type="region of interest" description="Disordered" evidence="1">
    <location>
        <begin position="11"/>
        <end position="59"/>
    </location>
</feature>
<proteinExistence type="predicted"/>
<reference evidence="2 3" key="1">
    <citation type="journal article" date="2020" name="Mol. Biol. Evol.">
        <title>Interspecific Gene Flow and the Evolution of Specialization in Black and White Rhinoceros.</title>
        <authorList>
            <person name="Moodley Y."/>
            <person name="Westbury M.V."/>
            <person name="Russo I.M."/>
            <person name="Gopalakrishnan S."/>
            <person name="Rakotoarivelo A."/>
            <person name="Olsen R.A."/>
            <person name="Prost S."/>
            <person name="Tunstall T."/>
            <person name="Ryder O.A."/>
            <person name="Dalen L."/>
            <person name="Bruford M.W."/>
        </authorList>
    </citation>
    <scope>NUCLEOTIDE SEQUENCE [LARGE SCALE GENOMIC DNA]</scope>
    <source>
        <strain evidence="2">SBR-YM</strain>
        <tissue evidence="2">Skin</tissue>
    </source>
</reference>
<dbReference type="Proteomes" id="UP000551758">
    <property type="component" value="Unassembled WGS sequence"/>
</dbReference>
<keyword evidence="3" id="KW-1185">Reference proteome</keyword>
<evidence type="ECO:0000313" key="3">
    <source>
        <dbReference type="Proteomes" id="UP000551758"/>
    </source>
</evidence>